<feature type="region of interest" description="Disordered" evidence="3">
    <location>
        <begin position="109"/>
        <end position="163"/>
    </location>
</feature>
<proteinExistence type="inferred from homology"/>
<evidence type="ECO:0000313" key="5">
    <source>
        <dbReference type="Proteomes" id="UP000054279"/>
    </source>
</evidence>
<keyword evidence="2" id="KW-0698">rRNA processing</keyword>
<gene>
    <name evidence="4" type="ORF">M422DRAFT_36527</name>
</gene>
<accession>A0A0C9UZH5</accession>
<feature type="compositionally biased region" description="Acidic residues" evidence="3">
    <location>
        <begin position="110"/>
        <end position="134"/>
    </location>
</feature>
<comment type="similarity">
    <text evidence="1">Belongs to the TSR2 family.</text>
</comment>
<dbReference type="HOGENOM" id="CLU_074896_0_2_1"/>
<name>A0A0C9UZH5_SPHS4</name>
<sequence>MKVAVEGNWGGPASAQKRTWLASAIVDAFEEAQTNSQPLPDATYVEEMLLQVMAYEFDTVVEGGNAYGVGASIVKLWQEIMQDGRTNGLAKLEELVEKTKGHKVLIDEQVASDDEFQWEDDEDDDESGEDEDEAPQLQSKKKEEAEVDEDGFAVVKGRNKSHS</sequence>
<organism evidence="4 5">
    <name type="scientific">Sphaerobolus stellatus (strain SS14)</name>
    <dbReference type="NCBI Taxonomy" id="990650"/>
    <lineage>
        <taxon>Eukaryota</taxon>
        <taxon>Fungi</taxon>
        <taxon>Dikarya</taxon>
        <taxon>Basidiomycota</taxon>
        <taxon>Agaricomycotina</taxon>
        <taxon>Agaricomycetes</taxon>
        <taxon>Phallomycetidae</taxon>
        <taxon>Geastrales</taxon>
        <taxon>Sphaerobolaceae</taxon>
        <taxon>Sphaerobolus</taxon>
    </lineage>
</organism>
<dbReference type="Proteomes" id="UP000054279">
    <property type="component" value="Unassembled WGS sequence"/>
</dbReference>
<protein>
    <recommendedName>
        <fullName evidence="6">Pre-rRNA-processing protein TSR2</fullName>
    </recommendedName>
</protein>
<dbReference type="EMBL" id="KN837260">
    <property type="protein sequence ID" value="KIJ30515.1"/>
    <property type="molecule type" value="Genomic_DNA"/>
</dbReference>
<evidence type="ECO:0008006" key="6">
    <source>
        <dbReference type="Google" id="ProtNLM"/>
    </source>
</evidence>
<dbReference type="PANTHER" id="PTHR21250">
    <property type="entry name" value="PRE-RRNA-PROCESSING PROTEIN TSR2 HOMOLOG"/>
    <property type="match status" value="1"/>
</dbReference>
<reference evidence="4 5" key="1">
    <citation type="submission" date="2014-06" db="EMBL/GenBank/DDBJ databases">
        <title>Evolutionary Origins and Diversification of the Mycorrhizal Mutualists.</title>
        <authorList>
            <consortium name="DOE Joint Genome Institute"/>
            <consortium name="Mycorrhizal Genomics Consortium"/>
            <person name="Kohler A."/>
            <person name="Kuo A."/>
            <person name="Nagy L.G."/>
            <person name="Floudas D."/>
            <person name="Copeland A."/>
            <person name="Barry K.W."/>
            <person name="Cichocki N."/>
            <person name="Veneault-Fourrey C."/>
            <person name="LaButti K."/>
            <person name="Lindquist E.A."/>
            <person name="Lipzen A."/>
            <person name="Lundell T."/>
            <person name="Morin E."/>
            <person name="Murat C."/>
            <person name="Riley R."/>
            <person name="Ohm R."/>
            <person name="Sun H."/>
            <person name="Tunlid A."/>
            <person name="Henrissat B."/>
            <person name="Grigoriev I.V."/>
            <person name="Hibbett D.S."/>
            <person name="Martin F."/>
        </authorList>
    </citation>
    <scope>NUCLEOTIDE SEQUENCE [LARGE SCALE GENOMIC DNA]</scope>
    <source>
        <strain evidence="4 5">SS14</strain>
    </source>
</reference>
<dbReference type="OrthoDB" id="263560at2759"/>
<dbReference type="GO" id="GO:0006364">
    <property type="term" value="P:rRNA processing"/>
    <property type="evidence" value="ECO:0007669"/>
    <property type="project" value="UniProtKB-KW"/>
</dbReference>
<evidence type="ECO:0000256" key="3">
    <source>
        <dbReference type="SAM" id="MobiDB-lite"/>
    </source>
</evidence>
<keyword evidence="5" id="KW-1185">Reference proteome</keyword>
<dbReference type="Pfam" id="PF10273">
    <property type="entry name" value="WGG"/>
    <property type="match status" value="1"/>
</dbReference>
<evidence type="ECO:0000256" key="2">
    <source>
        <dbReference type="ARBA" id="ARBA00022552"/>
    </source>
</evidence>
<dbReference type="AlphaFoldDB" id="A0A0C9UZH5"/>
<dbReference type="InterPro" id="IPR019398">
    <property type="entry name" value="Pre-rRNA_process_TSR2"/>
</dbReference>
<evidence type="ECO:0000256" key="1">
    <source>
        <dbReference type="ARBA" id="ARBA00006524"/>
    </source>
</evidence>
<evidence type="ECO:0000313" key="4">
    <source>
        <dbReference type="EMBL" id="KIJ30515.1"/>
    </source>
</evidence>